<feature type="signal peptide" evidence="2">
    <location>
        <begin position="1"/>
        <end position="18"/>
    </location>
</feature>
<dbReference type="OrthoDB" id="5919137at2759"/>
<keyword evidence="2" id="KW-0732">Signal</keyword>
<evidence type="ECO:0000256" key="1">
    <source>
        <dbReference type="SAM" id="MobiDB-lite"/>
    </source>
</evidence>
<comment type="caution">
    <text evidence="3">The sequence shown here is derived from an EMBL/GenBank/DDBJ whole genome shotgun (WGS) entry which is preliminary data.</text>
</comment>
<reference evidence="3" key="1">
    <citation type="submission" date="2020-07" db="EMBL/GenBank/DDBJ databases">
        <title>Multicomponent nature underlies the extraordinary mechanical properties of spider dragline silk.</title>
        <authorList>
            <person name="Kono N."/>
            <person name="Nakamura H."/>
            <person name="Mori M."/>
            <person name="Yoshida Y."/>
            <person name="Ohtoshi R."/>
            <person name="Malay A.D."/>
            <person name="Moran D.A.P."/>
            <person name="Tomita M."/>
            <person name="Numata K."/>
            <person name="Arakawa K."/>
        </authorList>
    </citation>
    <scope>NUCLEOTIDE SEQUENCE</scope>
</reference>
<proteinExistence type="predicted"/>
<sequence>MVLFVVCFLASSARLEEGRFSPEIVGNAPTSLRQMLIPRLLQSNGFEDPLRETGPKRAHVRRFEQLPPGFLGVRGKKSEKNKAKNPVPGFLGVRGKKSTTARNLFSNRLNKNSARYILKEFSKLK</sequence>
<dbReference type="AlphaFoldDB" id="A0A8X6L1H7"/>
<dbReference type="Proteomes" id="UP000887116">
    <property type="component" value="Unassembled WGS sequence"/>
</dbReference>
<dbReference type="EMBL" id="BMAO01023958">
    <property type="protein sequence ID" value="GFQ92031.1"/>
    <property type="molecule type" value="Genomic_DNA"/>
</dbReference>
<gene>
    <name evidence="3" type="ORF">TNCT_84921</name>
</gene>
<name>A0A8X6L1H7_TRICU</name>
<evidence type="ECO:0000313" key="4">
    <source>
        <dbReference type="Proteomes" id="UP000887116"/>
    </source>
</evidence>
<feature type="region of interest" description="Disordered" evidence="1">
    <location>
        <begin position="71"/>
        <end position="94"/>
    </location>
</feature>
<organism evidence="3 4">
    <name type="scientific">Trichonephila clavata</name>
    <name type="common">Joro spider</name>
    <name type="synonym">Nephila clavata</name>
    <dbReference type="NCBI Taxonomy" id="2740835"/>
    <lineage>
        <taxon>Eukaryota</taxon>
        <taxon>Metazoa</taxon>
        <taxon>Ecdysozoa</taxon>
        <taxon>Arthropoda</taxon>
        <taxon>Chelicerata</taxon>
        <taxon>Arachnida</taxon>
        <taxon>Araneae</taxon>
        <taxon>Araneomorphae</taxon>
        <taxon>Entelegynae</taxon>
        <taxon>Araneoidea</taxon>
        <taxon>Nephilidae</taxon>
        <taxon>Trichonephila</taxon>
    </lineage>
</organism>
<keyword evidence="4" id="KW-1185">Reference proteome</keyword>
<accession>A0A8X6L1H7</accession>
<evidence type="ECO:0000313" key="3">
    <source>
        <dbReference type="EMBL" id="GFQ92031.1"/>
    </source>
</evidence>
<protein>
    <submittedName>
        <fullName evidence="3">Uncharacterized protein</fullName>
    </submittedName>
</protein>
<evidence type="ECO:0000256" key="2">
    <source>
        <dbReference type="SAM" id="SignalP"/>
    </source>
</evidence>
<feature type="chain" id="PRO_5036497995" evidence="2">
    <location>
        <begin position="19"/>
        <end position="125"/>
    </location>
</feature>